<evidence type="ECO:0000313" key="3">
    <source>
        <dbReference type="EMBL" id="KMZ91740.1"/>
    </source>
</evidence>
<feature type="chain" id="PRO_5005322991" description="FAS1 domain-containing protein" evidence="1">
    <location>
        <begin position="18"/>
        <end position="265"/>
    </location>
</feature>
<accession>A0A0J9T8B9</accession>
<dbReference type="Pfam" id="PF02469">
    <property type="entry name" value="Fasciclin"/>
    <property type="match status" value="1"/>
</dbReference>
<feature type="signal peptide" evidence="1">
    <location>
        <begin position="1"/>
        <end position="17"/>
    </location>
</feature>
<evidence type="ECO:0000313" key="4">
    <source>
        <dbReference type="Proteomes" id="UP000053776"/>
    </source>
</evidence>
<keyword evidence="1" id="KW-0732">Signal</keyword>
<protein>
    <recommendedName>
        <fullName evidence="2">FAS1 domain-containing protein</fullName>
    </recommendedName>
</protein>
<dbReference type="OrthoDB" id="286301at2759"/>
<name>A0A0J9T8B9_PLAVI</name>
<gene>
    <name evidence="3" type="ORF">PVMG_00613</name>
</gene>
<reference evidence="3 4" key="1">
    <citation type="submission" date="2011-08" db="EMBL/GenBank/DDBJ databases">
        <title>The Genome Sequence of Plasmodium vivax Mauritania I.</title>
        <authorList>
            <consortium name="The Broad Institute Genome Sequencing Platform"/>
            <consortium name="The Broad Institute Genome Sequencing Center for Infectious Disease"/>
            <person name="Neafsey D."/>
            <person name="Carlton J."/>
            <person name="Barnwell J."/>
            <person name="Collins W."/>
            <person name="Escalante A."/>
            <person name="Mullikin J."/>
            <person name="Saul A."/>
            <person name="Guigo R."/>
            <person name="Camara F."/>
            <person name="Young S.K."/>
            <person name="Zeng Q."/>
            <person name="Gargeya S."/>
            <person name="Fitzgerald M."/>
            <person name="Haas B."/>
            <person name="Abouelleil A."/>
            <person name="Alvarado L."/>
            <person name="Arachchi H.M."/>
            <person name="Berlin A."/>
            <person name="Brown A."/>
            <person name="Chapman S.B."/>
            <person name="Chen Z."/>
            <person name="Dunbar C."/>
            <person name="Freedman E."/>
            <person name="Gearin G."/>
            <person name="Gellesch M."/>
            <person name="Goldberg J."/>
            <person name="Griggs A."/>
            <person name="Gujja S."/>
            <person name="Heiman D."/>
            <person name="Howarth C."/>
            <person name="Larson L."/>
            <person name="Lui A."/>
            <person name="MacDonald P.J.P."/>
            <person name="Montmayeur A."/>
            <person name="Murphy C."/>
            <person name="Neiman D."/>
            <person name="Pearson M."/>
            <person name="Priest M."/>
            <person name="Roberts A."/>
            <person name="Saif S."/>
            <person name="Shea T."/>
            <person name="Shenoy N."/>
            <person name="Sisk P."/>
            <person name="Stolte C."/>
            <person name="Sykes S."/>
            <person name="Wortman J."/>
            <person name="Nusbaum C."/>
            <person name="Birren B."/>
        </authorList>
    </citation>
    <scope>NUCLEOTIDE SEQUENCE [LARGE SCALE GENOMIC DNA]</scope>
    <source>
        <strain evidence="3 4">Mauritania I</strain>
    </source>
</reference>
<dbReference type="PROSITE" id="PS50213">
    <property type="entry name" value="FAS1"/>
    <property type="match status" value="1"/>
</dbReference>
<sequence>MPINAIAITIAIAIATADPSLPLCQRSRKKLLTRERSIRTAEQNLRVYTSPRIRHKHKRMKKSRPPFLVIKRLYTRSGGLRKPQKVTNDPESINRKTYWCFEHKPIKRTLVNLIYSHNELKLFSRFLNHPNVGTSLVHELSLEGPYTGFLPSNEALKLISPESLAKLYEEGDKLMEFVLGHFAKDFWLYRDLYGSSYQPWLVFNERRDAPEKITNLVNRDLLVEITGEFKNCDHSISLNGAKIIRPNMKCHNGVVHIVDRPIIQR</sequence>
<dbReference type="Gene3D" id="2.30.180.10">
    <property type="entry name" value="FAS1 domain"/>
    <property type="match status" value="1"/>
</dbReference>
<dbReference type="AlphaFoldDB" id="A0A0J9T8B9"/>
<organism evidence="3 4">
    <name type="scientific">Plasmodium vivax Mauritania I</name>
    <dbReference type="NCBI Taxonomy" id="1035515"/>
    <lineage>
        <taxon>Eukaryota</taxon>
        <taxon>Sar</taxon>
        <taxon>Alveolata</taxon>
        <taxon>Apicomplexa</taxon>
        <taxon>Aconoidasida</taxon>
        <taxon>Haemosporida</taxon>
        <taxon>Plasmodiidae</taxon>
        <taxon>Plasmodium</taxon>
        <taxon>Plasmodium (Plasmodium)</taxon>
    </lineage>
</organism>
<dbReference type="EMBL" id="KQ235088">
    <property type="protein sequence ID" value="KMZ91740.1"/>
    <property type="molecule type" value="Genomic_DNA"/>
</dbReference>
<proteinExistence type="predicted"/>
<evidence type="ECO:0000259" key="2">
    <source>
        <dbReference type="PROSITE" id="PS50213"/>
    </source>
</evidence>
<dbReference type="SUPFAM" id="SSF82153">
    <property type="entry name" value="FAS1 domain"/>
    <property type="match status" value="1"/>
</dbReference>
<dbReference type="InterPro" id="IPR000782">
    <property type="entry name" value="FAS1_domain"/>
</dbReference>
<evidence type="ECO:0000256" key="1">
    <source>
        <dbReference type="SAM" id="SignalP"/>
    </source>
</evidence>
<dbReference type="InterPro" id="IPR036378">
    <property type="entry name" value="FAS1_dom_sf"/>
</dbReference>
<feature type="domain" description="FAS1" evidence="2">
    <location>
        <begin position="107"/>
        <end position="262"/>
    </location>
</feature>
<dbReference type="SMART" id="SM00554">
    <property type="entry name" value="FAS1"/>
    <property type="match status" value="1"/>
</dbReference>
<dbReference type="Proteomes" id="UP000053776">
    <property type="component" value="Unassembled WGS sequence"/>
</dbReference>